<gene>
    <name evidence="2" type="ORF">WG66_16837</name>
</gene>
<feature type="compositionally biased region" description="Polar residues" evidence="1">
    <location>
        <begin position="220"/>
        <end position="237"/>
    </location>
</feature>
<comment type="caution">
    <text evidence="2">The sequence shown here is derived from an EMBL/GenBank/DDBJ whole genome shotgun (WGS) entry which is preliminary data.</text>
</comment>
<dbReference type="AlphaFoldDB" id="A0A0W0F2J4"/>
<reference evidence="2 3" key="1">
    <citation type="submission" date="2015-12" db="EMBL/GenBank/DDBJ databases">
        <title>Draft genome sequence of Moniliophthora roreri, the causal agent of frosty pod rot of cacao.</title>
        <authorList>
            <person name="Aime M.C."/>
            <person name="Diaz-Valderrama J.R."/>
            <person name="Kijpornyongpan T."/>
            <person name="Phillips-Mora W."/>
        </authorList>
    </citation>
    <scope>NUCLEOTIDE SEQUENCE [LARGE SCALE GENOMIC DNA]</scope>
    <source>
        <strain evidence="2 3">MCA 2952</strain>
    </source>
</reference>
<protein>
    <submittedName>
        <fullName evidence="2">Uncharacterized protein</fullName>
    </submittedName>
</protein>
<evidence type="ECO:0000313" key="2">
    <source>
        <dbReference type="EMBL" id="KTB30550.1"/>
    </source>
</evidence>
<dbReference type="EMBL" id="LATX01002379">
    <property type="protein sequence ID" value="KTB30550.1"/>
    <property type="molecule type" value="Genomic_DNA"/>
</dbReference>
<organism evidence="2 3">
    <name type="scientific">Moniliophthora roreri</name>
    <name type="common">Frosty pod rot fungus</name>
    <name type="synonym">Monilia roreri</name>
    <dbReference type="NCBI Taxonomy" id="221103"/>
    <lineage>
        <taxon>Eukaryota</taxon>
        <taxon>Fungi</taxon>
        <taxon>Dikarya</taxon>
        <taxon>Basidiomycota</taxon>
        <taxon>Agaricomycotina</taxon>
        <taxon>Agaricomycetes</taxon>
        <taxon>Agaricomycetidae</taxon>
        <taxon>Agaricales</taxon>
        <taxon>Marasmiineae</taxon>
        <taxon>Marasmiaceae</taxon>
        <taxon>Moniliophthora</taxon>
    </lineage>
</organism>
<dbReference type="Proteomes" id="UP000054988">
    <property type="component" value="Unassembled WGS sequence"/>
</dbReference>
<accession>A0A0W0F2J4</accession>
<evidence type="ECO:0000256" key="1">
    <source>
        <dbReference type="SAM" id="MobiDB-lite"/>
    </source>
</evidence>
<evidence type="ECO:0000313" key="3">
    <source>
        <dbReference type="Proteomes" id="UP000054988"/>
    </source>
</evidence>
<proteinExistence type="predicted"/>
<feature type="region of interest" description="Disordered" evidence="1">
    <location>
        <begin position="178"/>
        <end position="198"/>
    </location>
</feature>
<feature type="compositionally biased region" description="Low complexity" evidence="1">
    <location>
        <begin position="258"/>
        <end position="267"/>
    </location>
</feature>
<name>A0A0W0F2J4_MONRR</name>
<feature type="region of interest" description="Disordered" evidence="1">
    <location>
        <begin position="220"/>
        <end position="276"/>
    </location>
</feature>
<sequence length="276" mass="29846">MGRHSSVSLRKYDVVLMAPGGGEVAFWYAEVTIGVGYTGSPVHKITISAVIEDPNNPSSFNVNSFFTYQPTTSGMVESSRWHIEPFARTALEPDNRIQELIPSRQMLTNLTGASITFTINETSAFFLWGSFYSAHGGGFPKTTVLNDYSSIFDFNQVILGEVLRKNVMGVAALDLIDGGPTPSGSPPPGAIESNSVEEARDTDKLAFWLWGRKRQPNDMSAGSFHTSVGQNHTSTALTREIDGGPAQILPPEYDDGWTSSSSGVTSSPRRALPVPP</sequence>